<proteinExistence type="predicted"/>
<dbReference type="Proteomes" id="UP000095283">
    <property type="component" value="Unplaced"/>
</dbReference>
<dbReference type="WBParaSite" id="Hba_01352">
    <property type="protein sequence ID" value="Hba_01352"/>
    <property type="gene ID" value="Hba_01352"/>
</dbReference>
<accession>A0A1I7W9L3</accession>
<organism evidence="1 2">
    <name type="scientific">Heterorhabditis bacteriophora</name>
    <name type="common">Entomopathogenic nematode worm</name>
    <dbReference type="NCBI Taxonomy" id="37862"/>
    <lineage>
        <taxon>Eukaryota</taxon>
        <taxon>Metazoa</taxon>
        <taxon>Ecdysozoa</taxon>
        <taxon>Nematoda</taxon>
        <taxon>Chromadorea</taxon>
        <taxon>Rhabditida</taxon>
        <taxon>Rhabditina</taxon>
        <taxon>Rhabditomorpha</taxon>
        <taxon>Strongyloidea</taxon>
        <taxon>Heterorhabditidae</taxon>
        <taxon>Heterorhabditis</taxon>
    </lineage>
</organism>
<reference evidence="2" key="1">
    <citation type="submission" date="2016-11" db="UniProtKB">
        <authorList>
            <consortium name="WormBaseParasite"/>
        </authorList>
    </citation>
    <scope>IDENTIFICATION</scope>
</reference>
<protein>
    <submittedName>
        <fullName evidence="2">Uncharacterized protein</fullName>
    </submittedName>
</protein>
<name>A0A1I7W9L3_HETBA</name>
<sequence length="75" mass="8272">MCISSRILSVGISSLARNSWVAVTLEQHCLTGGHPYDSEATELEVGEDYEDSRELQYKGSTMSELINVAKHINSN</sequence>
<dbReference type="AlphaFoldDB" id="A0A1I7W9L3"/>
<keyword evidence="1" id="KW-1185">Reference proteome</keyword>
<evidence type="ECO:0000313" key="1">
    <source>
        <dbReference type="Proteomes" id="UP000095283"/>
    </source>
</evidence>
<evidence type="ECO:0000313" key="2">
    <source>
        <dbReference type="WBParaSite" id="Hba_01352"/>
    </source>
</evidence>